<organism evidence="2 3">
    <name type="scientific">Urochloa decumbens</name>
    <dbReference type="NCBI Taxonomy" id="240449"/>
    <lineage>
        <taxon>Eukaryota</taxon>
        <taxon>Viridiplantae</taxon>
        <taxon>Streptophyta</taxon>
        <taxon>Embryophyta</taxon>
        <taxon>Tracheophyta</taxon>
        <taxon>Spermatophyta</taxon>
        <taxon>Magnoliopsida</taxon>
        <taxon>Liliopsida</taxon>
        <taxon>Poales</taxon>
        <taxon>Poaceae</taxon>
        <taxon>PACMAD clade</taxon>
        <taxon>Panicoideae</taxon>
        <taxon>Panicodae</taxon>
        <taxon>Paniceae</taxon>
        <taxon>Melinidinae</taxon>
        <taxon>Urochloa</taxon>
    </lineage>
</organism>
<name>A0ABC8Y246_9POAL</name>
<feature type="domain" description="DUF7795" evidence="1">
    <location>
        <begin position="15"/>
        <end position="149"/>
    </location>
</feature>
<dbReference type="PANTHER" id="PTHR35305:SF2">
    <property type="entry name" value="FAD-BINDING PROTEIN"/>
    <property type="match status" value="1"/>
</dbReference>
<keyword evidence="3" id="KW-1185">Reference proteome</keyword>
<dbReference type="InterPro" id="IPR056697">
    <property type="entry name" value="DUF7795"/>
</dbReference>
<dbReference type="AlphaFoldDB" id="A0ABC8Y246"/>
<sequence>MVDAPPPPPDAAGEDESTCRGVFADFMTKVARFEELAESGNRLLVRFHKELEYFRRPPIPTDSDVMNQILKTNCTGRMTSYLEAGFRLHCQNISNINQLRSCEDGLKDHINKVYMDLLALHLATIFPVKTLLEELECLVEDVYGITLTASLSALEVSDSHSIDIKLTTEPCIMEGVSTLQEEDKSEDQLDSDVSFVTVMVMVRNMLKLDYTMQEKVVSALSLKTPSSELQGYCLMWDLRPFIDDNVMHLAWKMCP</sequence>
<evidence type="ECO:0000313" key="3">
    <source>
        <dbReference type="Proteomes" id="UP001497457"/>
    </source>
</evidence>
<proteinExistence type="predicted"/>
<dbReference type="EMBL" id="OZ075125">
    <property type="protein sequence ID" value="CAL4937018.1"/>
    <property type="molecule type" value="Genomic_DNA"/>
</dbReference>
<evidence type="ECO:0000313" key="2">
    <source>
        <dbReference type="EMBL" id="CAL4937018.1"/>
    </source>
</evidence>
<dbReference type="PANTHER" id="PTHR35305">
    <property type="entry name" value="FAD-BINDING PROTEIN"/>
    <property type="match status" value="1"/>
</dbReference>
<evidence type="ECO:0000259" key="1">
    <source>
        <dbReference type="Pfam" id="PF25071"/>
    </source>
</evidence>
<protein>
    <recommendedName>
        <fullName evidence="1">DUF7795 domain-containing protein</fullName>
    </recommendedName>
</protein>
<gene>
    <name evidence="2" type="ORF">URODEC1_LOCUS30279</name>
</gene>
<reference evidence="2" key="1">
    <citation type="submission" date="2024-10" db="EMBL/GenBank/DDBJ databases">
        <authorList>
            <person name="Ryan C."/>
        </authorList>
    </citation>
    <scope>NUCLEOTIDE SEQUENCE [LARGE SCALE GENOMIC DNA]</scope>
</reference>
<dbReference type="Pfam" id="PF25071">
    <property type="entry name" value="DUF7795"/>
    <property type="match status" value="1"/>
</dbReference>
<accession>A0ABC8Y246</accession>
<dbReference type="Proteomes" id="UP001497457">
    <property type="component" value="Chromosome 15b"/>
</dbReference>